<feature type="domain" description="GST C-terminal" evidence="6">
    <location>
        <begin position="11"/>
        <end position="137"/>
    </location>
</feature>
<feature type="domain" description="GST N-terminal" evidence="5">
    <location>
        <begin position="3"/>
        <end position="99"/>
    </location>
</feature>
<dbReference type="EC" id="2.5.1.18" evidence="1"/>
<comment type="catalytic activity">
    <reaction evidence="4">
        <text>RX + glutathione = an S-substituted glutathione + a halide anion + H(+)</text>
        <dbReference type="Rhea" id="RHEA:16437"/>
        <dbReference type="ChEBI" id="CHEBI:15378"/>
        <dbReference type="ChEBI" id="CHEBI:16042"/>
        <dbReference type="ChEBI" id="CHEBI:17792"/>
        <dbReference type="ChEBI" id="CHEBI:57925"/>
        <dbReference type="ChEBI" id="CHEBI:90779"/>
        <dbReference type="EC" id="2.5.1.18"/>
    </reaction>
</comment>
<proteinExistence type="inferred from homology"/>
<evidence type="ECO:0000313" key="8">
    <source>
        <dbReference type="Proteomes" id="UP000054495"/>
    </source>
</evidence>
<dbReference type="Gene3D" id="3.40.30.10">
    <property type="entry name" value="Glutaredoxin"/>
    <property type="match status" value="1"/>
</dbReference>
<dbReference type="GO" id="GO:0004364">
    <property type="term" value="F:glutathione transferase activity"/>
    <property type="evidence" value="ECO:0007669"/>
    <property type="project" value="UniProtKB-EC"/>
</dbReference>
<keyword evidence="2 7" id="KW-0808">Transferase</keyword>
<evidence type="ECO:0000256" key="2">
    <source>
        <dbReference type="ARBA" id="ARBA00022679"/>
    </source>
</evidence>
<dbReference type="EMBL" id="KE124783">
    <property type="protein sequence ID" value="EPB80170.1"/>
    <property type="molecule type" value="Genomic_DNA"/>
</dbReference>
<sequence>MPTKYKLTYFDARAIAEIARQLFAVAGQPYEDVRIKTLAEWEKLTPGTDALKKDIFLPASAKLFGYMRKFLKDSTSGYLVGESLTWADLYLAEHVAVYGEWFPEMLDGFPEIKSHAEKVRSNPALKNWIETRPKTKF</sequence>
<dbReference type="SUPFAM" id="SSF47616">
    <property type="entry name" value="GST C-terminal domain-like"/>
    <property type="match status" value="1"/>
</dbReference>
<dbReference type="CDD" id="cd03192">
    <property type="entry name" value="GST_C_Sigma_like"/>
    <property type="match status" value="1"/>
</dbReference>
<dbReference type="Gene3D" id="1.20.1050.10">
    <property type="match status" value="1"/>
</dbReference>
<dbReference type="Proteomes" id="UP000054495">
    <property type="component" value="Unassembled WGS sequence"/>
</dbReference>
<dbReference type="PROSITE" id="PS50405">
    <property type="entry name" value="GST_CTER"/>
    <property type="match status" value="1"/>
</dbReference>
<evidence type="ECO:0000313" key="7">
    <source>
        <dbReference type="EMBL" id="EPB80170.1"/>
    </source>
</evidence>
<dbReference type="SUPFAM" id="SSF52833">
    <property type="entry name" value="Thioredoxin-like"/>
    <property type="match status" value="1"/>
</dbReference>
<dbReference type="InterPro" id="IPR050213">
    <property type="entry name" value="GST_superfamily"/>
</dbReference>
<dbReference type="InterPro" id="IPR036282">
    <property type="entry name" value="Glutathione-S-Trfase_C_sf"/>
</dbReference>
<evidence type="ECO:0000256" key="3">
    <source>
        <dbReference type="ARBA" id="ARBA00038317"/>
    </source>
</evidence>
<dbReference type="PANTHER" id="PTHR11571:SF224">
    <property type="entry name" value="HEMATOPOIETIC PROSTAGLANDIN D SYNTHASE"/>
    <property type="match status" value="1"/>
</dbReference>
<dbReference type="InterPro" id="IPR010987">
    <property type="entry name" value="Glutathione-S-Trfase_C-like"/>
</dbReference>
<dbReference type="GO" id="GO:0006749">
    <property type="term" value="P:glutathione metabolic process"/>
    <property type="evidence" value="ECO:0007669"/>
    <property type="project" value="TreeGrafter"/>
</dbReference>
<comment type="similarity">
    <text evidence="3">Belongs to the GST superfamily. Sigma family.</text>
</comment>
<dbReference type="InterPro" id="IPR004045">
    <property type="entry name" value="Glutathione_S-Trfase_N"/>
</dbReference>
<evidence type="ECO:0000259" key="6">
    <source>
        <dbReference type="PROSITE" id="PS50405"/>
    </source>
</evidence>
<evidence type="ECO:0000256" key="4">
    <source>
        <dbReference type="ARBA" id="ARBA00047960"/>
    </source>
</evidence>
<dbReference type="PANTHER" id="PTHR11571">
    <property type="entry name" value="GLUTATHIONE S-TRANSFERASE"/>
    <property type="match status" value="1"/>
</dbReference>
<accession>A0A0D6M7S5</accession>
<dbReference type="Gene3D" id="1.20.1050.130">
    <property type="match status" value="1"/>
</dbReference>
<name>A0A0D6M7S5_9BILA</name>
<keyword evidence="8" id="KW-1185">Reference proteome</keyword>
<dbReference type="Pfam" id="PF14497">
    <property type="entry name" value="GST_C_3"/>
    <property type="match status" value="1"/>
</dbReference>
<protein>
    <recommendedName>
        <fullName evidence="1">glutathione transferase</fullName>
        <ecNumber evidence="1">2.5.1.18</ecNumber>
    </recommendedName>
</protein>
<dbReference type="PROSITE" id="PS50404">
    <property type="entry name" value="GST_NTER"/>
    <property type="match status" value="1"/>
</dbReference>
<dbReference type="InterPro" id="IPR036249">
    <property type="entry name" value="Thioredoxin-like_sf"/>
</dbReference>
<dbReference type="AlphaFoldDB" id="A0A0D6M7S5"/>
<gene>
    <name evidence="7" type="ORF">ANCCEY_00725</name>
</gene>
<reference evidence="7 8" key="1">
    <citation type="submission" date="2013-05" db="EMBL/GenBank/DDBJ databases">
        <title>Draft genome of the parasitic nematode Anyclostoma ceylanicum.</title>
        <authorList>
            <person name="Mitreva M."/>
        </authorList>
    </citation>
    <scope>NUCLEOTIDE SEQUENCE [LARGE SCALE GENOMIC DNA]</scope>
</reference>
<evidence type="ECO:0000256" key="1">
    <source>
        <dbReference type="ARBA" id="ARBA00012452"/>
    </source>
</evidence>
<organism evidence="7 8">
    <name type="scientific">Ancylostoma ceylanicum</name>
    <dbReference type="NCBI Taxonomy" id="53326"/>
    <lineage>
        <taxon>Eukaryota</taxon>
        <taxon>Metazoa</taxon>
        <taxon>Ecdysozoa</taxon>
        <taxon>Nematoda</taxon>
        <taxon>Chromadorea</taxon>
        <taxon>Rhabditida</taxon>
        <taxon>Rhabditina</taxon>
        <taxon>Rhabditomorpha</taxon>
        <taxon>Strongyloidea</taxon>
        <taxon>Ancylostomatidae</taxon>
        <taxon>Ancylostomatinae</taxon>
        <taxon>Ancylostoma</taxon>
    </lineage>
</organism>
<dbReference type="InterPro" id="IPR004046">
    <property type="entry name" value="GST_C"/>
</dbReference>
<evidence type="ECO:0000259" key="5">
    <source>
        <dbReference type="PROSITE" id="PS50404"/>
    </source>
</evidence>